<dbReference type="GeneID" id="19969662"/>
<evidence type="ECO:0008006" key="10">
    <source>
        <dbReference type="Google" id="ProtNLM"/>
    </source>
</evidence>
<accession>W2S3I1</accession>
<dbReference type="AlphaFoldDB" id="W2S3I1"/>
<evidence type="ECO:0000259" key="6">
    <source>
        <dbReference type="PROSITE" id="PS50016"/>
    </source>
</evidence>
<dbReference type="PROSITE" id="PS50016">
    <property type="entry name" value="ZF_PHD_2"/>
    <property type="match status" value="1"/>
</dbReference>
<sequence length="655" mass="72335">MSDTCIVCLGDLSIGNAEIVGLSVTDAKSPPQHDANIKTEAAHDNDVKVKVEDAPELIANIKPCDHFLHNECLTPWVERANSCPICRASFHLVELKASISGPTLSTYTVEDRQQVADLDPSMFLEYAEEEEDDTPCQNCGEDDNEDVLMFCDGCQKMWHTYCVGLQEVPYGAWFCDNCRAQRTWGPRAPAAARTAQPGRRRTRGQQRRQRSLQVSHDQSWNDVWQSVWSRINLDLDFPYDDDETSATYIRRHRQRNFAENRSAHEAWRSRLRVAELQGAGNRFRETEPTLSGLTRHLRSPVPQVQDPEELLAWDAFDQARAHSAESSSARRGKKRKSRSSSPAQTEAEVAPSLVPVKRRRTSQSAAPTPEGARGRRISRPESPLPRRSLMLDSVGPSFLQSLLQEVEDSSDRAGPILNATITRPIRTAGSPPATEHGSPRPSSPAGSPNPSNHSSPRAMSPSPPPPGHRPSSPATLTSSIQPIYPEPQRSTSPTREAPSSDARPRPNRSSSNVTTGVAQPTPRPRQSRVPRVLEQSLNNTVASPSPTRPSHNASPTQSNHANVILHPSETSPARASMSLSAKSDIQKLVSAALKPLYTDATITKDEYTIINRDVSRMLYERIGDFNTLEDDQRSKWEKVAGEEVGRAVVALKAEG</sequence>
<dbReference type="PANTHER" id="PTHR12618">
    <property type="entry name" value="PHD AND RING FINGER DOMAIN-CONTAINING PROTEIN 1"/>
    <property type="match status" value="1"/>
</dbReference>
<dbReference type="Proteomes" id="UP000030752">
    <property type="component" value="Unassembled WGS sequence"/>
</dbReference>
<dbReference type="STRING" id="1220924.W2S3I1"/>
<dbReference type="PROSITE" id="PS50089">
    <property type="entry name" value="ZF_RING_2"/>
    <property type="match status" value="1"/>
</dbReference>
<reference evidence="8 9" key="1">
    <citation type="submission" date="2013-03" db="EMBL/GenBank/DDBJ databases">
        <title>The Genome Sequence of Phialophora europaea CBS 101466.</title>
        <authorList>
            <consortium name="The Broad Institute Genomics Platform"/>
            <person name="Cuomo C."/>
            <person name="de Hoog S."/>
            <person name="Gorbushina A."/>
            <person name="Walker B."/>
            <person name="Young S.K."/>
            <person name="Zeng Q."/>
            <person name="Gargeya S."/>
            <person name="Fitzgerald M."/>
            <person name="Haas B."/>
            <person name="Abouelleil A."/>
            <person name="Allen A.W."/>
            <person name="Alvarado L."/>
            <person name="Arachchi H.M."/>
            <person name="Berlin A.M."/>
            <person name="Chapman S.B."/>
            <person name="Gainer-Dewar J."/>
            <person name="Goldberg J."/>
            <person name="Griggs A."/>
            <person name="Gujja S."/>
            <person name="Hansen M."/>
            <person name="Howarth C."/>
            <person name="Imamovic A."/>
            <person name="Ireland A."/>
            <person name="Larimer J."/>
            <person name="McCowan C."/>
            <person name="Murphy C."/>
            <person name="Pearson M."/>
            <person name="Poon T.W."/>
            <person name="Priest M."/>
            <person name="Roberts A."/>
            <person name="Saif S."/>
            <person name="Shea T."/>
            <person name="Sisk P."/>
            <person name="Sykes S."/>
            <person name="Wortman J."/>
            <person name="Nusbaum C."/>
            <person name="Birren B."/>
        </authorList>
    </citation>
    <scope>NUCLEOTIDE SEQUENCE [LARGE SCALE GENOMIC DNA]</scope>
    <source>
        <strain evidence="8 9">CBS 101466</strain>
    </source>
</reference>
<dbReference type="Pfam" id="PF00628">
    <property type="entry name" value="PHD"/>
    <property type="match status" value="1"/>
</dbReference>
<dbReference type="VEuPathDB" id="FungiDB:HMPREF1541_02323"/>
<feature type="domain" description="RING-type" evidence="7">
    <location>
        <begin position="5"/>
        <end position="87"/>
    </location>
</feature>
<feature type="compositionally biased region" description="Polar residues" evidence="5">
    <location>
        <begin position="535"/>
        <end position="559"/>
    </location>
</feature>
<evidence type="ECO:0000259" key="7">
    <source>
        <dbReference type="PROSITE" id="PS50089"/>
    </source>
</evidence>
<dbReference type="InterPro" id="IPR047157">
    <property type="entry name" value="PHRF1/Atg35"/>
</dbReference>
<organism evidence="8 9">
    <name type="scientific">Cyphellophora europaea (strain CBS 101466)</name>
    <name type="common">Phialophora europaea</name>
    <dbReference type="NCBI Taxonomy" id="1220924"/>
    <lineage>
        <taxon>Eukaryota</taxon>
        <taxon>Fungi</taxon>
        <taxon>Dikarya</taxon>
        <taxon>Ascomycota</taxon>
        <taxon>Pezizomycotina</taxon>
        <taxon>Eurotiomycetes</taxon>
        <taxon>Chaetothyriomycetidae</taxon>
        <taxon>Chaetothyriales</taxon>
        <taxon>Cyphellophoraceae</taxon>
        <taxon>Cyphellophora</taxon>
    </lineage>
</organism>
<evidence type="ECO:0000256" key="2">
    <source>
        <dbReference type="ARBA" id="ARBA00022771"/>
    </source>
</evidence>
<evidence type="ECO:0000256" key="5">
    <source>
        <dbReference type="SAM" id="MobiDB-lite"/>
    </source>
</evidence>
<dbReference type="RefSeq" id="XP_008714901.1">
    <property type="nucleotide sequence ID" value="XM_008716679.1"/>
</dbReference>
<evidence type="ECO:0000313" key="9">
    <source>
        <dbReference type="Proteomes" id="UP000030752"/>
    </source>
</evidence>
<proteinExistence type="predicted"/>
<evidence type="ECO:0000313" key="8">
    <source>
        <dbReference type="EMBL" id="ETN43165.1"/>
    </source>
</evidence>
<dbReference type="PANTHER" id="PTHR12618:SF20">
    <property type="entry name" value="PHD AND RING FINGER DOMAIN-CONTAINING PROTEIN 1"/>
    <property type="match status" value="1"/>
</dbReference>
<feature type="compositionally biased region" description="Low complexity" evidence="5">
    <location>
        <begin position="186"/>
        <end position="197"/>
    </location>
</feature>
<keyword evidence="1" id="KW-0479">Metal-binding</keyword>
<evidence type="ECO:0000256" key="1">
    <source>
        <dbReference type="ARBA" id="ARBA00022723"/>
    </source>
</evidence>
<feature type="region of interest" description="Disordered" evidence="5">
    <location>
        <begin position="322"/>
        <end position="390"/>
    </location>
</feature>
<protein>
    <recommendedName>
        <fullName evidence="10">PHD-type domain-containing protein</fullName>
    </recommendedName>
</protein>
<dbReference type="InterPro" id="IPR001841">
    <property type="entry name" value="Znf_RING"/>
</dbReference>
<evidence type="ECO:0000256" key="3">
    <source>
        <dbReference type="ARBA" id="ARBA00022833"/>
    </source>
</evidence>
<dbReference type="InterPro" id="IPR019787">
    <property type="entry name" value="Znf_PHD-finger"/>
</dbReference>
<feature type="region of interest" description="Disordered" evidence="5">
    <location>
        <begin position="186"/>
        <end position="214"/>
    </location>
</feature>
<feature type="region of interest" description="Disordered" evidence="5">
    <location>
        <begin position="282"/>
        <end position="304"/>
    </location>
</feature>
<keyword evidence="2 4" id="KW-0863">Zinc-finger</keyword>
<dbReference type="InParanoid" id="W2S3I1"/>
<dbReference type="SUPFAM" id="SSF57903">
    <property type="entry name" value="FYVE/PHD zinc finger"/>
    <property type="match status" value="1"/>
</dbReference>
<dbReference type="GO" id="GO:0008270">
    <property type="term" value="F:zinc ion binding"/>
    <property type="evidence" value="ECO:0007669"/>
    <property type="project" value="UniProtKB-KW"/>
</dbReference>
<dbReference type="SUPFAM" id="SSF57850">
    <property type="entry name" value="RING/U-box"/>
    <property type="match status" value="1"/>
</dbReference>
<keyword evidence="9" id="KW-1185">Reference proteome</keyword>
<dbReference type="InterPro" id="IPR013083">
    <property type="entry name" value="Znf_RING/FYVE/PHD"/>
</dbReference>
<dbReference type="OrthoDB" id="8062037at2759"/>
<feature type="compositionally biased region" description="Low complexity" evidence="5">
    <location>
        <begin position="439"/>
        <end position="460"/>
    </location>
</feature>
<dbReference type="PROSITE" id="PS01359">
    <property type="entry name" value="ZF_PHD_1"/>
    <property type="match status" value="1"/>
</dbReference>
<dbReference type="InterPro" id="IPR019786">
    <property type="entry name" value="Zinc_finger_PHD-type_CS"/>
</dbReference>
<gene>
    <name evidence="8" type="ORF">HMPREF1541_02323</name>
</gene>
<dbReference type="Pfam" id="PF13639">
    <property type="entry name" value="zf-RING_2"/>
    <property type="match status" value="1"/>
</dbReference>
<dbReference type="InterPro" id="IPR011011">
    <property type="entry name" value="Znf_FYVE_PHD"/>
</dbReference>
<dbReference type="HOGENOM" id="CLU_026721_0_0_1"/>
<dbReference type="SMART" id="SM00249">
    <property type="entry name" value="PHD"/>
    <property type="match status" value="1"/>
</dbReference>
<feature type="domain" description="PHD-type" evidence="6">
    <location>
        <begin position="133"/>
        <end position="181"/>
    </location>
</feature>
<evidence type="ECO:0000256" key="4">
    <source>
        <dbReference type="PROSITE-ProRule" id="PRU00175"/>
    </source>
</evidence>
<feature type="compositionally biased region" description="Basic residues" evidence="5">
    <location>
        <begin position="198"/>
        <end position="210"/>
    </location>
</feature>
<dbReference type="Gene3D" id="3.30.40.10">
    <property type="entry name" value="Zinc/RING finger domain, C3HC4 (zinc finger)"/>
    <property type="match status" value="2"/>
</dbReference>
<feature type="region of interest" description="Disordered" evidence="5">
    <location>
        <begin position="406"/>
        <end position="559"/>
    </location>
</feature>
<dbReference type="CDD" id="cd15545">
    <property type="entry name" value="PHD_BAZ2A_like"/>
    <property type="match status" value="1"/>
</dbReference>
<name>W2S3I1_CYPE1</name>
<feature type="compositionally biased region" description="Polar residues" evidence="5">
    <location>
        <begin position="507"/>
        <end position="518"/>
    </location>
</feature>
<dbReference type="InterPro" id="IPR001965">
    <property type="entry name" value="Znf_PHD"/>
</dbReference>
<dbReference type="EMBL" id="KB822718">
    <property type="protein sequence ID" value="ETN43165.1"/>
    <property type="molecule type" value="Genomic_DNA"/>
</dbReference>
<dbReference type="eggNOG" id="KOG0825">
    <property type="taxonomic scope" value="Eukaryota"/>
</dbReference>
<keyword evidence="3" id="KW-0862">Zinc</keyword>